<feature type="transmembrane region" description="Helical" evidence="1">
    <location>
        <begin position="292"/>
        <end position="313"/>
    </location>
</feature>
<keyword evidence="1" id="KW-0812">Transmembrane</keyword>
<feature type="transmembrane region" description="Helical" evidence="1">
    <location>
        <begin position="122"/>
        <end position="138"/>
    </location>
</feature>
<gene>
    <name evidence="2" type="ORF">Ani05nite_04040</name>
</gene>
<accession>A0A919JCI5</accession>
<sequence length="333" mass="34582">MRRLWQRWPAWIGPAAAAWAAAYALALAVAAVTADHPVLGTRALVGPAVAVLLAGAAVAGLTLTPWAARVPARAVTAGQAAVAVLALASSCWVLLDLISLVLTGRVEDPHGHSNWLTFAQRLGFVLAGVLFSAAAVAWHRRSTGSCVRCGRRHPAGWTARRYPVPHAAPRGVRRAAYAGCLIFLLYAGAHTLGALGVPGIEPPGFRPPPIWIVPLSGAVALADFLLLGLVRPWGMAFPRWTLWLSGRRVPRALPLTPVWLIAPTLSGYGVILVVVAVLLATGVLAGDGNPPYLIAAAGLSFGGYGIALAVAAVSYQRRTRPRCAAPAGAGVPA</sequence>
<organism evidence="2 3">
    <name type="scientific">Actinoplanes nipponensis</name>
    <dbReference type="NCBI Taxonomy" id="135950"/>
    <lineage>
        <taxon>Bacteria</taxon>
        <taxon>Bacillati</taxon>
        <taxon>Actinomycetota</taxon>
        <taxon>Actinomycetes</taxon>
        <taxon>Micromonosporales</taxon>
        <taxon>Micromonosporaceae</taxon>
        <taxon>Actinoplanes</taxon>
    </lineage>
</organism>
<keyword evidence="1" id="KW-0472">Membrane</keyword>
<name>A0A919JCI5_9ACTN</name>
<feature type="transmembrane region" description="Helical" evidence="1">
    <location>
        <begin position="258"/>
        <end position="280"/>
    </location>
</feature>
<evidence type="ECO:0000313" key="3">
    <source>
        <dbReference type="Proteomes" id="UP000647172"/>
    </source>
</evidence>
<dbReference type="EMBL" id="BOMQ01000008">
    <property type="protein sequence ID" value="GIE46870.1"/>
    <property type="molecule type" value="Genomic_DNA"/>
</dbReference>
<evidence type="ECO:0000313" key="2">
    <source>
        <dbReference type="EMBL" id="GIE46870.1"/>
    </source>
</evidence>
<evidence type="ECO:0000256" key="1">
    <source>
        <dbReference type="SAM" id="Phobius"/>
    </source>
</evidence>
<feature type="transmembrane region" description="Helical" evidence="1">
    <location>
        <begin position="175"/>
        <end position="197"/>
    </location>
</feature>
<dbReference type="Proteomes" id="UP000647172">
    <property type="component" value="Unassembled WGS sequence"/>
</dbReference>
<dbReference type="AlphaFoldDB" id="A0A919JCI5"/>
<reference evidence="2" key="1">
    <citation type="submission" date="2021-01" db="EMBL/GenBank/DDBJ databases">
        <title>Whole genome shotgun sequence of Actinoplanes nipponensis NBRC 14063.</title>
        <authorList>
            <person name="Komaki H."/>
            <person name="Tamura T."/>
        </authorList>
    </citation>
    <scope>NUCLEOTIDE SEQUENCE</scope>
    <source>
        <strain evidence="2">NBRC 14063</strain>
    </source>
</reference>
<dbReference type="RefSeq" id="WP_203763700.1">
    <property type="nucleotide sequence ID" value="NZ_BAAAYJ010000088.1"/>
</dbReference>
<proteinExistence type="predicted"/>
<feature type="transmembrane region" description="Helical" evidence="1">
    <location>
        <begin position="44"/>
        <end position="68"/>
    </location>
</feature>
<feature type="transmembrane region" description="Helical" evidence="1">
    <location>
        <begin position="80"/>
        <end position="102"/>
    </location>
</feature>
<keyword evidence="3" id="KW-1185">Reference proteome</keyword>
<protein>
    <submittedName>
        <fullName evidence="2">Uncharacterized protein</fullName>
    </submittedName>
</protein>
<comment type="caution">
    <text evidence="2">The sequence shown here is derived from an EMBL/GenBank/DDBJ whole genome shotgun (WGS) entry which is preliminary data.</text>
</comment>
<keyword evidence="1" id="KW-1133">Transmembrane helix</keyword>
<feature type="transmembrane region" description="Helical" evidence="1">
    <location>
        <begin position="209"/>
        <end position="230"/>
    </location>
</feature>